<sequence length="311" mass="34176">MLIAFIILGLIAGGVIPFQTSINTRLSHYTQSAFYASTISFFVGTICLVLITLILHPNYLSLHALTAYQLDYTWFVGGIMGVLFLTGNLLLLPKVGASLTVVTTITGQLIMGCLIDAFGWFNVTPQPFTLIKGIGLTLLILGITLMNIQRRHPRIKQSTQNVVLWLILGLIFGCAPPIQAAINSSLGQSLNSPFFAALISFAVGTLTLFVITALVHRRYQIQHEHAQFGPLRWWYFIGGLLGVLFVTTTIILTAQIGVTYTLITVMLGQIITSLLIDHFGLLGITPRKISKQRILGLIIILFAISLIQFIH</sequence>
<evidence type="ECO:0000256" key="1">
    <source>
        <dbReference type="SAM" id="Phobius"/>
    </source>
</evidence>
<dbReference type="EMBL" id="JANUXY010000005">
    <property type="protein sequence ID" value="MCS4486508.1"/>
    <property type="molecule type" value="Genomic_DNA"/>
</dbReference>
<dbReference type="Proteomes" id="UP001205609">
    <property type="component" value="Unassembled WGS sequence"/>
</dbReference>
<feature type="transmembrane region" description="Helical" evidence="1">
    <location>
        <begin position="294"/>
        <end position="310"/>
    </location>
</feature>
<dbReference type="PANTHER" id="PTHR34821">
    <property type="entry name" value="INNER MEMBRANE PROTEIN YDCZ"/>
    <property type="match status" value="1"/>
</dbReference>
<organism evidence="2 3">
    <name type="scientific">Staphylococcus americanisciuri</name>
    <dbReference type="NCBI Taxonomy" id="2973940"/>
    <lineage>
        <taxon>Bacteria</taxon>
        <taxon>Bacillati</taxon>
        <taxon>Bacillota</taxon>
        <taxon>Bacilli</taxon>
        <taxon>Bacillales</taxon>
        <taxon>Staphylococcaceae</taxon>
        <taxon>Staphylococcus</taxon>
    </lineage>
</organism>
<dbReference type="PANTHER" id="PTHR34821:SF2">
    <property type="entry name" value="INNER MEMBRANE PROTEIN YDCZ"/>
    <property type="match status" value="1"/>
</dbReference>
<dbReference type="RefSeq" id="WP_259199870.1">
    <property type="nucleotide sequence ID" value="NZ_JANUXY010000005.1"/>
</dbReference>
<evidence type="ECO:0000313" key="2">
    <source>
        <dbReference type="EMBL" id="MCS4486508.1"/>
    </source>
</evidence>
<name>A0ABT2F2W7_9STAP</name>
<keyword evidence="1" id="KW-0812">Transmembrane</keyword>
<feature type="transmembrane region" description="Helical" evidence="1">
    <location>
        <begin position="33"/>
        <end position="60"/>
    </location>
</feature>
<keyword evidence="3" id="KW-1185">Reference proteome</keyword>
<feature type="transmembrane region" description="Helical" evidence="1">
    <location>
        <begin position="260"/>
        <end position="282"/>
    </location>
</feature>
<reference evidence="2 3" key="1">
    <citation type="journal article" date="2023" name="Int. J. Syst. Evol. Microbiol.">
        <title>Streptococcus sciuri sp. nov., Staphylococcus marylandisciuri sp. nov. and Staphylococcus americanisciuri sp. nov., isolated from faeces of eastern grey squirrel (Sciurus carolinensis).</title>
        <authorList>
            <person name="Volokhov D.V."/>
            <person name="Zagorodnyaya T.A."/>
            <person name="Furtak V.A."/>
            <person name="Nattanmai G."/>
            <person name="Randall L."/>
            <person name="Jose S."/>
            <person name="Gao Y."/>
            <person name="Eisenberg T."/>
            <person name="Delmonte P."/>
            <person name="Blom J."/>
            <person name="Mitchell K.K."/>
        </authorList>
    </citation>
    <scope>NUCLEOTIDE SEQUENCE [LARGE SCALE GENOMIC DNA]</scope>
    <source>
        <strain evidence="2 3">GRT3</strain>
    </source>
</reference>
<feature type="transmembrane region" description="Helical" evidence="1">
    <location>
        <begin position="130"/>
        <end position="150"/>
    </location>
</feature>
<dbReference type="Pfam" id="PF04657">
    <property type="entry name" value="DMT_YdcZ"/>
    <property type="match status" value="2"/>
</dbReference>
<evidence type="ECO:0000313" key="3">
    <source>
        <dbReference type="Proteomes" id="UP001205609"/>
    </source>
</evidence>
<feature type="transmembrane region" description="Helical" evidence="1">
    <location>
        <begin position="162"/>
        <end position="182"/>
    </location>
</feature>
<feature type="transmembrane region" description="Helical" evidence="1">
    <location>
        <begin position="234"/>
        <end position="254"/>
    </location>
</feature>
<keyword evidence="1" id="KW-1133">Transmembrane helix</keyword>
<feature type="transmembrane region" description="Helical" evidence="1">
    <location>
        <begin position="72"/>
        <end position="92"/>
    </location>
</feature>
<keyword evidence="1" id="KW-0472">Membrane</keyword>
<feature type="transmembrane region" description="Helical" evidence="1">
    <location>
        <begin position="194"/>
        <end position="214"/>
    </location>
</feature>
<proteinExistence type="predicted"/>
<comment type="caution">
    <text evidence="2">The sequence shown here is derived from an EMBL/GenBank/DDBJ whole genome shotgun (WGS) entry which is preliminary data.</text>
</comment>
<gene>
    <name evidence="2" type="ORF">NXS11_06295</name>
</gene>
<accession>A0ABT2F2W7</accession>
<protein>
    <submittedName>
        <fullName evidence="2">DMT family transporter</fullName>
    </submittedName>
</protein>
<dbReference type="InterPro" id="IPR006750">
    <property type="entry name" value="YdcZ"/>
</dbReference>